<evidence type="ECO:0000313" key="3">
    <source>
        <dbReference type="EMBL" id="PWN36609.1"/>
    </source>
</evidence>
<comment type="similarity">
    <text evidence="1">Belongs to the short-chain dehydrogenases/reductases (SDR) family.</text>
</comment>
<dbReference type="Proteomes" id="UP000245771">
    <property type="component" value="Unassembled WGS sequence"/>
</dbReference>
<dbReference type="PRINTS" id="PR00081">
    <property type="entry name" value="GDHRDH"/>
</dbReference>
<feature type="region of interest" description="Disordered" evidence="2">
    <location>
        <begin position="250"/>
        <end position="275"/>
    </location>
</feature>
<dbReference type="SUPFAM" id="SSF51735">
    <property type="entry name" value="NAD(P)-binding Rossmann-fold domains"/>
    <property type="match status" value="2"/>
</dbReference>
<dbReference type="AlphaFoldDB" id="A0A316VG57"/>
<dbReference type="InterPro" id="IPR002347">
    <property type="entry name" value="SDR_fam"/>
</dbReference>
<evidence type="ECO:0000313" key="4">
    <source>
        <dbReference type="Proteomes" id="UP000245771"/>
    </source>
</evidence>
<dbReference type="GO" id="GO:0016491">
    <property type="term" value="F:oxidoreductase activity"/>
    <property type="evidence" value="ECO:0007669"/>
    <property type="project" value="TreeGrafter"/>
</dbReference>
<accession>A0A316VG57</accession>
<gene>
    <name evidence="3" type="ORF">FA14DRAFT_159073</name>
</gene>
<sequence>MAPGNVAVIVGASKGIGLELARIYLSQTNLQLVALSRNAEQARKNILDTSSSSPLKVLFDKQKKGGNGDAAKPHAQQMDASELSHLDSSRLTTIDIDIKKEDSIRSASEDVRKKFGDDSLRFLFNVAGVLNVEKNVGQVEYEEMLQQFQINTFAPLLTSKHFVPLFAKKLKANGDDDLSQGLLPHNLGVVANMSARVGSIAENEKGGWYSYRSSKAAQNQITRSLAHEFLMKKTPALCVGLHPGTVRTGLSEAFTGGPGGKKKPGSAQQETDEQRWARGEFEADEAAANLSQVIAQLKQEQSGLIWDYKGDQVPY</sequence>
<protein>
    <submittedName>
        <fullName evidence="3">NAD(P)-binding protein</fullName>
    </submittedName>
</protein>
<dbReference type="InterPro" id="IPR051468">
    <property type="entry name" value="Fungal_SecMetab_SDRs"/>
</dbReference>
<reference evidence="3 4" key="1">
    <citation type="journal article" date="2018" name="Mol. Biol. Evol.">
        <title>Broad Genomic Sampling Reveals a Smut Pathogenic Ancestry of the Fungal Clade Ustilaginomycotina.</title>
        <authorList>
            <person name="Kijpornyongpan T."/>
            <person name="Mondo S.J."/>
            <person name="Barry K."/>
            <person name="Sandor L."/>
            <person name="Lee J."/>
            <person name="Lipzen A."/>
            <person name="Pangilinan J."/>
            <person name="LaButti K."/>
            <person name="Hainaut M."/>
            <person name="Henrissat B."/>
            <person name="Grigoriev I.V."/>
            <person name="Spatafora J.W."/>
            <person name="Aime M.C."/>
        </authorList>
    </citation>
    <scope>NUCLEOTIDE SEQUENCE [LARGE SCALE GENOMIC DNA]</scope>
    <source>
        <strain evidence="3 4">MCA 3882</strain>
    </source>
</reference>
<dbReference type="OrthoDB" id="5296at2759"/>
<dbReference type="PANTHER" id="PTHR43544">
    <property type="entry name" value="SHORT-CHAIN DEHYDROGENASE/REDUCTASE"/>
    <property type="match status" value="1"/>
</dbReference>
<dbReference type="PANTHER" id="PTHR43544:SF12">
    <property type="entry name" value="NAD(P)-BINDING ROSSMANN-FOLD SUPERFAMILY PROTEIN"/>
    <property type="match status" value="1"/>
</dbReference>
<dbReference type="CDD" id="cd05325">
    <property type="entry name" value="carb_red_sniffer_like_SDR_c"/>
    <property type="match status" value="1"/>
</dbReference>
<keyword evidence="4" id="KW-1185">Reference proteome</keyword>
<dbReference type="RefSeq" id="XP_025356911.1">
    <property type="nucleotide sequence ID" value="XM_025498039.1"/>
</dbReference>
<evidence type="ECO:0000256" key="2">
    <source>
        <dbReference type="SAM" id="MobiDB-lite"/>
    </source>
</evidence>
<dbReference type="GeneID" id="37019820"/>
<dbReference type="InterPro" id="IPR036291">
    <property type="entry name" value="NAD(P)-bd_dom_sf"/>
</dbReference>
<dbReference type="EMBL" id="KZ819602">
    <property type="protein sequence ID" value="PWN36609.1"/>
    <property type="molecule type" value="Genomic_DNA"/>
</dbReference>
<organism evidence="3 4">
    <name type="scientific">Meira miltonrushii</name>
    <dbReference type="NCBI Taxonomy" id="1280837"/>
    <lineage>
        <taxon>Eukaryota</taxon>
        <taxon>Fungi</taxon>
        <taxon>Dikarya</taxon>
        <taxon>Basidiomycota</taxon>
        <taxon>Ustilaginomycotina</taxon>
        <taxon>Exobasidiomycetes</taxon>
        <taxon>Exobasidiales</taxon>
        <taxon>Brachybasidiaceae</taxon>
        <taxon>Meira</taxon>
    </lineage>
</organism>
<evidence type="ECO:0000256" key="1">
    <source>
        <dbReference type="ARBA" id="ARBA00006484"/>
    </source>
</evidence>
<proteinExistence type="inferred from homology"/>
<dbReference type="InParanoid" id="A0A316VG57"/>
<dbReference type="Pfam" id="PF00106">
    <property type="entry name" value="adh_short"/>
    <property type="match status" value="1"/>
</dbReference>
<name>A0A316VG57_9BASI</name>
<dbReference type="GO" id="GO:0005737">
    <property type="term" value="C:cytoplasm"/>
    <property type="evidence" value="ECO:0007669"/>
    <property type="project" value="TreeGrafter"/>
</dbReference>
<dbReference type="Gene3D" id="3.40.50.720">
    <property type="entry name" value="NAD(P)-binding Rossmann-like Domain"/>
    <property type="match status" value="1"/>
</dbReference>